<keyword evidence="5" id="KW-0547">Nucleotide-binding</keyword>
<dbReference type="CDD" id="cd16917">
    <property type="entry name" value="HATPase_UhpB-NarQ-NarX-like"/>
    <property type="match status" value="1"/>
</dbReference>
<dbReference type="InterPro" id="IPR011712">
    <property type="entry name" value="Sig_transdc_His_kin_sub3_dim/P"/>
</dbReference>
<dbReference type="Gene3D" id="1.20.5.1930">
    <property type="match status" value="1"/>
</dbReference>
<feature type="transmembrane region" description="Helical" evidence="9">
    <location>
        <begin position="12"/>
        <end position="30"/>
    </location>
</feature>
<dbReference type="AlphaFoldDB" id="D1BSG5"/>
<feature type="transmembrane region" description="Helical" evidence="9">
    <location>
        <begin position="135"/>
        <end position="152"/>
    </location>
</feature>
<keyword evidence="8" id="KW-0902">Two-component regulatory system</keyword>
<evidence type="ECO:0000256" key="5">
    <source>
        <dbReference type="ARBA" id="ARBA00022741"/>
    </source>
</evidence>
<evidence type="ECO:0000256" key="6">
    <source>
        <dbReference type="ARBA" id="ARBA00022777"/>
    </source>
</evidence>
<keyword evidence="9" id="KW-0812">Transmembrane</keyword>
<evidence type="ECO:0000256" key="7">
    <source>
        <dbReference type="ARBA" id="ARBA00022840"/>
    </source>
</evidence>
<dbReference type="InterPro" id="IPR050482">
    <property type="entry name" value="Sensor_HK_TwoCompSys"/>
</dbReference>
<dbReference type="EC" id="2.7.13.3" evidence="2"/>
<feature type="transmembrane region" description="Helical" evidence="9">
    <location>
        <begin position="61"/>
        <end position="78"/>
    </location>
</feature>
<dbReference type="GO" id="GO:0016020">
    <property type="term" value="C:membrane"/>
    <property type="evidence" value="ECO:0007669"/>
    <property type="project" value="InterPro"/>
</dbReference>
<keyword evidence="9" id="KW-0472">Membrane</keyword>
<evidence type="ECO:0000259" key="10">
    <source>
        <dbReference type="Pfam" id="PF07730"/>
    </source>
</evidence>
<dbReference type="eggNOG" id="COG4585">
    <property type="taxonomic scope" value="Bacteria"/>
</dbReference>
<dbReference type="PANTHER" id="PTHR24421:SF10">
    <property type="entry name" value="NITRATE_NITRITE SENSOR PROTEIN NARQ"/>
    <property type="match status" value="1"/>
</dbReference>
<dbReference type="GO" id="GO:0000155">
    <property type="term" value="F:phosphorelay sensor kinase activity"/>
    <property type="evidence" value="ECO:0007669"/>
    <property type="project" value="InterPro"/>
</dbReference>
<keyword evidence="3" id="KW-0597">Phosphoprotein</keyword>
<dbReference type="GO" id="GO:0046983">
    <property type="term" value="F:protein dimerization activity"/>
    <property type="evidence" value="ECO:0007669"/>
    <property type="project" value="InterPro"/>
</dbReference>
<evidence type="ECO:0000256" key="1">
    <source>
        <dbReference type="ARBA" id="ARBA00000085"/>
    </source>
</evidence>
<dbReference type="Gene3D" id="3.30.565.10">
    <property type="entry name" value="Histidine kinase-like ATPase, C-terminal domain"/>
    <property type="match status" value="1"/>
</dbReference>
<reference evidence="12" key="1">
    <citation type="submission" date="2009-11" db="EMBL/GenBank/DDBJ databases">
        <title>The complete chromosome of Xylanimonas cellulosilytica DSM 15894.</title>
        <authorList>
            <consortium name="US DOE Joint Genome Institute (JGI-PGF)"/>
            <person name="Lucas S."/>
            <person name="Copeland A."/>
            <person name="Lapidus A."/>
            <person name="Glavina del Rio T."/>
            <person name="Dalin E."/>
            <person name="Tice H."/>
            <person name="Bruce D."/>
            <person name="Goodwin L."/>
            <person name="Pitluck S."/>
            <person name="Kyrpides N."/>
            <person name="Mavromatis K."/>
            <person name="Ivanova N."/>
            <person name="Mikhailova N."/>
            <person name="Foster B."/>
            <person name="Clum A."/>
            <person name="Brettin T."/>
            <person name="Detter J.C."/>
            <person name="Han C."/>
            <person name="Larimer F."/>
            <person name="Land M."/>
            <person name="Hauser L."/>
            <person name="Markowitz V."/>
            <person name="Cheng J.F."/>
            <person name="Hugenholtz P."/>
            <person name="Woyke T."/>
            <person name="Wu D."/>
            <person name="Gehrich-Schroeter G."/>
            <person name="Schneider S."/>
            <person name="Pukall S.R."/>
            <person name="Klenk H.P."/>
            <person name="Eisen J.A."/>
        </authorList>
    </citation>
    <scope>NUCLEOTIDE SEQUENCE [LARGE SCALE GENOMIC DNA]</scope>
    <source>
        <strain evidence="12">DSM 15894 / CECT 5975 / LMG 20990 / XIL07</strain>
    </source>
</reference>
<evidence type="ECO:0000256" key="2">
    <source>
        <dbReference type="ARBA" id="ARBA00012438"/>
    </source>
</evidence>
<evidence type="ECO:0000256" key="9">
    <source>
        <dbReference type="SAM" id="Phobius"/>
    </source>
</evidence>
<dbReference type="SUPFAM" id="SSF55874">
    <property type="entry name" value="ATPase domain of HSP90 chaperone/DNA topoisomerase II/histidine kinase"/>
    <property type="match status" value="1"/>
</dbReference>
<dbReference type="RefSeq" id="WP_012878399.1">
    <property type="nucleotide sequence ID" value="NC_013530.1"/>
</dbReference>
<feature type="domain" description="Signal transduction histidine kinase subgroup 3 dimerisation and phosphoacceptor" evidence="10">
    <location>
        <begin position="184"/>
        <end position="250"/>
    </location>
</feature>
<dbReference type="STRING" id="446471.Xcel_1634"/>
<dbReference type="HOGENOM" id="CLU_000445_20_1_11"/>
<dbReference type="InterPro" id="IPR036890">
    <property type="entry name" value="HATPase_C_sf"/>
</dbReference>
<dbReference type="GO" id="GO:0005524">
    <property type="term" value="F:ATP binding"/>
    <property type="evidence" value="ECO:0007669"/>
    <property type="project" value="UniProtKB-KW"/>
</dbReference>
<dbReference type="OrthoDB" id="227596at2"/>
<protein>
    <recommendedName>
        <fullName evidence="2">histidine kinase</fullName>
        <ecNumber evidence="2">2.7.13.3</ecNumber>
    </recommendedName>
</protein>
<gene>
    <name evidence="11" type="ordered locus">Xcel_1634</name>
</gene>
<sequence>MDRRRGHALQDAALAAVVGGLGLAETWVPFESVFGVGSPVVSTVGIVAAAALLSQRRLRPAASIGVFVVWLALGVATLGELHALFFGQIVPFMVALYSLARHGAPRVAWSGAASAALTLVFADLSMPVLQSFDEIVFHWTVLAVAFAVGWGLRTSEDRAIAAAVRASEAEARSRERTIAAIADERARIARELHDVLAHSVSMMVVQAGAAAEVVEDDPAFARRALESIRATGTESLDEVRRVVSILRAPDDAAGLDPQPGIAGLHGLVEEVRAAGIAVDLAVTGDVEAVPPGLALAVYRIAQESLTNVRKHADATAATVRVECGSDAITVAVIDDGRRTAEQVLEPGHGIIGMRERAGVYGGRLDARRTPDGFAVHAVLPWAAT</sequence>
<evidence type="ECO:0000313" key="12">
    <source>
        <dbReference type="Proteomes" id="UP000002255"/>
    </source>
</evidence>
<keyword evidence="9" id="KW-1133">Transmembrane helix</keyword>
<reference evidence="11 12" key="2">
    <citation type="journal article" date="2010" name="Stand. Genomic Sci.">
        <title>Complete genome sequence of Xylanimonas cellulosilytica type strain (XIL07).</title>
        <authorList>
            <person name="Foster B."/>
            <person name="Pukall R."/>
            <person name="Abt B."/>
            <person name="Nolan M."/>
            <person name="Glavina Del Rio T."/>
            <person name="Chen F."/>
            <person name="Lucas S."/>
            <person name="Tice H."/>
            <person name="Pitluck S."/>
            <person name="Cheng J.-F."/>
            <person name="Chertkov O."/>
            <person name="Brettin T."/>
            <person name="Han C."/>
            <person name="Detter J.C."/>
            <person name="Bruce D."/>
            <person name="Goodwin L."/>
            <person name="Ivanova N."/>
            <person name="Mavromatis K."/>
            <person name="Pati A."/>
            <person name="Mikhailova N."/>
            <person name="Chen A."/>
            <person name="Palaniappan K."/>
            <person name="Land M."/>
            <person name="Hauser L."/>
            <person name="Chang Y.-J."/>
            <person name="Jeffries C.D."/>
            <person name="Chain P."/>
            <person name="Rohde M."/>
            <person name="Goeker M."/>
            <person name="Bristow J."/>
            <person name="Eisen J.A."/>
            <person name="Markowitz V."/>
            <person name="Hugenholtz P."/>
            <person name="Kyrpides N.C."/>
            <person name="Klenk H.-P."/>
            <person name="Lapidus A."/>
        </authorList>
    </citation>
    <scope>NUCLEOTIDE SEQUENCE [LARGE SCALE GENOMIC DNA]</scope>
    <source>
        <strain evidence="12">DSM 15894 / CECT 5975 / LMG 20990 / XIL07</strain>
    </source>
</reference>
<accession>D1BSG5</accession>
<feature type="transmembrane region" description="Helical" evidence="9">
    <location>
        <begin position="84"/>
        <end position="100"/>
    </location>
</feature>
<keyword evidence="4" id="KW-0808">Transferase</keyword>
<organism evidence="11 12">
    <name type="scientific">Xylanimonas cellulosilytica (strain DSM 15894 / JCM 12276 / CECT 5975 / KCTC 9989 / LMG 20990 / NBRC 107835 / XIL07)</name>
    <dbReference type="NCBI Taxonomy" id="446471"/>
    <lineage>
        <taxon>Bacteria</taxon>
        <taxon>Bacillati</taxon>
        <taxon>Actinomycetota</taxon>
        <taxon>Actinomycetes</taxon>
        <taxon>Micrococcales</taxon>
        <taxon>Promicromonosporaceae</taxon>
        <taxon>Xylanimonas</taxon>
    </lineage>
</organism>
<name>D1BSG5_XYLCX</name>
<keyword evidence="7" id="KW-0067">ATP-binding</keyword>
<keyword evidence="12" id="KW-1185">Reference proteome</keyword>
<keyword evidence="6 11" id="KW-0418">Kinase</keyword>
<evidence type="ECO:0000256" key="4">
    <source>
        <dbReference type="ARBA" id="ARBA00022679"/>
    </source>
</evidence>
<evidence type="ECO:0000256" key="8">
    <source>
        <dbReference type="ARBA" id="ARBA00023012"/>
    </source>
</evidence>
<feature type="transmembrane region" description="Helical" evidence="9">
    <location>
        <begin position="107"/>
        <end position="129"/>
    </location>
</feature>
<dbReference type="Proteomes" id="UP000002255">
    <property type="component" value="Chromosome"/>
</dbReference>
<proteinExistence type="predicted"/>
<dbReference type="KEGG" id="xce:Xcel_1634"/>
<dbReference type="EMBL" id="CP001821">
    <property type="protein sequence ID" value="ACZ30657.1"/>
    <property type="molecule type" value="Genomic_DNA"/>
</dbReference>
<evidence type="ECO:0000313" key="11">
    <source>
        <dbReference type="EMBL" id="ACZ30657.1"/>
    </source>
</evidence>
<feature type="transmembrane region" description="Helical" evidence="9">
    <location>
        <begin position="36"/>
        <end position="54"/>
    </location>
</feature>
<comment type="catalytic activity">
    <reaction evidence="1">
        <text>ATP + protein L-histidine = ADP + protein N-phospho-L-histidine.</text>
        <dbReference type="EC" id="2.7.13.3"/>
    </reaction>
</comment>
<dbReference type="PANTHER" id="PTHR24421">
    <property type="entry name" value="NITRATE/NITRITE SENSOR PROTEIN NARX-RELATED"/>
    <property type="match status" value="1"/>
</dbReference>
<dbReference type="Pfam" id="PF07730">
    <property type="entry name" value="HisKA_3"/>
    <property type="match status" value="1"/>
</dbReference>
<evidence type="ECO:0000256" key="3">
    <source>
        <dbReference type="ARBA" id="ARBA00022553"/>
    </source>
</evidence>